<comment type="caution">
    <text evidence="1">The sequence shown here is derived from an EMBL/GenBank/DDBJ whole genome shotgun (WGS) entry which is preliminary data.</text>
</comment>
<evidence type="ECO:0000313" key="1">
    <source>
        <dbReference type="EMBL" id="EKE43759.1"/>
    </source>
</evidence>
<protein>
    <submittedName>
        <fullName evidence="1">Flagellar biosynthesis/type III secretory pathway protein FliH</fullName>
    </submittedName>
</protein>
<organism evidence="1 2">
    <name type="scientific">Oceaniovalibus guishaninsula JLT2003</name>
    <dbReference type="NCBI Taxonomy" id="1231392"/>
    <lineage>
        <taxon>Bacteria</taxon>
        <taxon>Pseudomonadati</taxon>
        <taxon>Pseudomonadota</taxon>
        <taxon>Alphaproteobacteria</taxon>
        <taxon>Rhodobacterales</taxon>
        <taxon>Roseobacteraceae</taxon>
        <taxon>Oceaniovalibus</taxon>
    </lineage>
</organism>
<dbReference type="AlphaFoldDB" id="K2HLI7"/>
<gene>
    <name evidence="1" type="ORF">OCGS_2093</name>
</gene>
<dbReference type="Proteomes" id="UP000006765">
    <property type="component" value="Unassembled WGS sequence"/>
</dbReference>
<keyword evidence="1" id="KW-0966">Cell projection</keyword>
<dbReference type="eggNOG" id="COG1317">
    <property type="taxonomic scope" value="Bacteria"/>
</dbReference>
<name>K2HLI7_9RHOB</name>
<accession>K2HLI7</accession>
<proteinExistence type="predicted"/>
<evidence type="ECO:0000313" key="2">
    <source>
        <dbReference type="Proteomes" id="UP000006765"/>
    </source>
</evidence>
<dbReference type="EMBL" id="AMGO01000047">
    <property type="protein sequence ID" value="EKE43759.1"/>
    <property type="molecule type" value="Genomic_DNA"/>
</dbReference>
<keyword evidence="1" id="KW-0282">Flagellum</keyword>
<keyword evidence="1" id="KW-0969">Cilium</keyword>
<keyword evidence="2" id="KW-1185">Reference proteome</keyword>
<sequence>MMAHTLTLEDFGSEADGFNPELVSGQKLEAERLQAFDTGYAAGWDDATKAAEQEARSAEDVARARLQDLGFTYHEARAHVMLAMTPLLEAIVAQVLPALIRDTIGARILEEFGKLAEHAGDTPVDLLVPEGEVEAMRAAVEGLTALPLNVRAEDSLPGGHIYLRLGETERQIDLSGVAERLTTAIAALDTLNKDALHG</sequence>
<reference evidence="1 2" key="1">
    <citation type="journal article" date="2012" name="J. Bacteriol.">
        <title>Draft Genome Sequence of Oceaniovalibus guishaninsula JLT2003T.</title>
        <authorList>
            <person name="Tang K."/>
            <person name="Liu K."/>
            <person name="Jiao N."/>
        </authorList>
    </citation>
    <scope>NUCLEOTIDE SEQUENCE [LARGE SCALE GENOMIC DNA]</scope>
    <source>
        <strain evidence="1 2">JLT2003</strain>
    </source>
</reference>
<dbReference type="STRING" id="1231392.OCGS_2093"/>